<keyword evidence="4 8" id="KW-0863">Zinc-finger</keyword>
<evidence type="ECO:0000259" key="9">
    <source>
        <dbReference type="PROSITE" id="PS51133"/>
    </source>
</evidence>
<evidence type="ECO:0000256" key="5">
    <source>
        <dbReference type="ARBA" id="ARBA00022833"/>
    </source>
</evidence>
<sequence>MPSHRSANKTAVGDKFGSLLFCSRCGSLLDVPGNEDIIKCSACKGSQDAGIYDDMTIQTKSHPDAFPSVLRQNRQLVSSVAQAESLDTQGAGGGGQEATMREKCVNNNCDGEFATFYTLQMRSADEGSTVFYTCQKCYAKWSVNN</sequence>
<protein>
    <recommendedName>
        <fullName evidence="7">DNA-directed RNA polymerase subunit</fullName>
    </recommendedName>
</protein>
<evidence type="ECO:0000256" key="2">
    <source>
        <dbReference type="ARBA" id="ARBA00022478"/>
    </source>
</evidence>
<dbReference type="InterPro" id="IPR001222">
    <property type="entry name" value="Znf_TFIIS"/>
</dbReference>
<dbReference type="EMBL" id="CAJHJG010000497">
    <property type="protein sequence ID" value="CAD6903048.1"/>
    <property type="molecule type" value="Genomic_DNA"/>
</dbReference>
<evidence type="ECO:0000256" key="4">
    <source>
        <dbReference type="ARBA" id="ARBA00022771"/>
    </source>
</evidence>
<dbReference type="PROSITE" id="PS51133">
    <property type="entry name" value="ZF_TFIIS_2"/>
    <property type="match status" value="1"/>
</dbReference>
<dbReference type="PIRSF" id="PIRSF005586">
    <property type="entry name" value="RNApol_RpoM"/>
    <property type="match status" value="1"/>
</dbReference>
<dbReference type="Pfam" id="PF01096">
    <property type="entry name" value="Zn_ribbon_TFIIS"/>
    <property type="match status" value="1"/>
</dbReference>
<keyword evidence="7" id="KW-0804">Transcription</keyword>
<dbReference type="SUPFAM" id="SSF57783">
    <property type="entry name" value="Zinc beta-ribbon"/>
    <property type="match status" value="1"/>
</dbReference>
<evidence type="ECO:0000256" key="7">
    <source>
        <dbReference type="PIRNR" id="PIRNR005586"/>
    </source>
</evidence>
<gene>
    <name evidence="10" type="ORF">JKIAZH3_G2696</name>
</gene>
<keyword evidence="5" id="KW-0862">Zinc</keyword>
<proteinExistence type="inferred from homology"/>
<evidence type="ECO:0000256" key="6">
    <source>
        <dbReference type="ARBA" id="ARBA00023242"/>
    </source>
</evidence>
<comment type="function">
    <text evidence="7">DNA-dependent RNA polymerase catalyzes the transcription of DNA into RNA using the four ribonucleoside triphosphates as substrates.</text>
</comment>
<dbReference type="PANTHER" id="PTHR11239">
    <property type="entry name" value="DNA-DIRECTED RNA POLYMERASE"/>
    <property type="match status" value="1"/>
</dbReference>
<name>A0ABN7IIY9_9BASI</name>
<keyword evidence="11" id="KW-1185">Reference proteome</keyword>
<comment type="subcellular location">
    <subcellularLocation>
        <location evidence="1">Nucleus</location>
        <location evidence="1">Nucleolus</location>
    </subcellularLocation>
</comment>
<accession>A0ABN7IIY9</accession>
<keyword evidence="3" id="KW-0479">Metal-binding</keyword>
<comment type="similarity">
    <text evidence="7">Belongs to the archaeal rpoM/eukaryotic RPA12/RPB9/RPC11 RNA polymerase family.</text>
</comment>
<comment type="caution">
    <text evidence="10">The sequence shown here is derived from an EMBL/GenBank/DDBJ whole genome shotgun (WGS) entry which is preliminary data.</text>
</comment>
<dbReference type="InterPro" id="IPR034004">
    <property type="entry name" value="Zn_ribbon_RPA12_C"/>
</dbReference>
<evidence type="ECO:0000313" key="11">
    <source>
        <dbReference type="Proteomes" id="UP000836402"/>
    </source>
</evidence>
<keyword evidence="6 7" id="KW-0539">Nucleus</keyword>
<keyword evidence="2 7" id="KW-0240">DNA-directed RNA polymerase</keyword>
<dbReference type="SMART" id="SM00440">
    <property type="entry name" value="ZnF_C2C2"/>
    <property type="match status" value="1"/>
</dbReference>
<dbReference type="PANTHER" id="PTHR11239:SF14">
    <property type="entry name" value="DNA-DIRECTED RNA POLYMERASE I SUBUNIT RPA12"/>
    <property type="match status" value="1"/>
</dbReference>
<dbReference type="Gene3D" id="2.20.25.10">
    <property type="match status" value="1"/>
</dbReference>
<evidence type="ECO:0000256" key="3">
    <source>
        <dbReference type="ARBA" id="ARBA00022723"/>
    </source>
</evidence>
<dbReference type="CDD" id="cd10507">
    <property type="entry name" value="Zn-ribbon_RPA12"/>
    <property type="match status" value="1"/>
</dbReference>
<evidence type="ECO:0000256" key="8">
    <source>
        <dbReference type="PROSITE-ProRule" id="PRU00472"/>
    </source>
</evidence>
<evidence type="ECO:0000256" key="1">
    <source>
        <dbReference type="ARBA" id="ARBA00004604"/>
    </source>
</evidence>
<reference evidence="10" key="1">
    <citation type="submission" date="2020-10" db="EMBL/GenBank/DDBJ databases">
        <authorList>
            <person name="Sedaghatjoo S."/>
        </authorList>
    </citation>
    <scope>NUCLEOTIDE SEQUENCE</scope>
    <source>
        <strain evidence="10">AZH3</strain>
    </source>
</reference>
<organism evidence="10 11">
    <name type="scientific">Tilletia caries</name>
    <name type="common">wheat bunt fungus</name>
    <dbReference type="NCBI Taxonomy" id="13290"/>
    <lineage>
        <taxon>Eukaryota</taxon>
        <taxon>Fungi</taxon>
        <taxon>Dikarya</taxon>
        <taxon>Basidiomycota</taxon>
        <taxon>Ustilaginomycotina</taxon>
        <taxon>Exobasidiomycetes</taxon>
        <taxon>Tilletiales</taxon>
        <taxon>Tilletiaceae</taxon>
        <taxon>Tilletia</taxon>
    </lineage>
</organism>
<dbReference type="Proteomes" id="UP000836402">
    <property type="component" value="Unassembled WGS sequence"/>
</dbReference>
<feature type="domain" description="TFIIS-type" evidence="9">
    <location>
        <begin position="100"/>
        <end position="142"/>
    </location>
</feature>
<evidence type="ECO:0000313" key="10">
    <source>
        <dbReference type="EMBL" id="CAD6903048.1"/>
    </source>
</evidence>
<dbReference type="InterPro" id="IPR012164">
    <property type="entry name" value="Rpa12/Rpb9/Rpc10/TFS"/>
</dbReference>